<dbReference type="AlphaFoldDB" id="A0AA46TR08"/>
<reference evidence="1" key="1">
    <citation type="submission" date="2022-05" db="EMBL/GenBank/DDBJ databases">
        <title>Complete sequence of a novel PHA-producing Halomonas strain.</title>
        <authorList>
            <person name="Zheng Z."/>
        </authorList>
    </citation>
    <scope>NUCLEOTIDE SEQUENCE</scope>
    <source>
        <strain evidence="1">ZZQ-149</strain>
    </source>
</reference>
<name>A0AA46TR08_9GAMM</name>
<sequence>MSLSILLPYYDKTITQVFFNSSSDKFFCSLPQHSQLVGASTTANFKDRYFNANLRPLFEGAPPGWLLDHPPLNPQGAHTDQGVG</sequence>
<dbReference type="EMBL" id="CP096973">
    <property type="protein sequence ID" value="UYO73982.1"/>
    <property type="molecule type" value="Genomic_DNA"/>
</dbReference>
<accession>A0AA46TR08</accession>
<protein>
    <submittedName>
        <fullName evidence="1">Uncharacterized protein</fullName>
    </submittedName>
</protein>
<dbReference type="KEGG" id="hqn:M0220_14035"/>
<proteinExistence type="predicted"/>
<dbReference type="Proteomes" id="UP001164935">
    <property type="component" value="Chromosome"/>
</dbReference>
<evidence type="ECO:0000313" key="2">
    <source>
        <dbReference type="Proteomes" id="UP001164935"/>
    </source>
</evidence>
<organism evidence="1 2">
    <name type="scientific">Halomonas qinghailakensis</name>
    <dbReference type="NCBI Taxonomy" id="2937790"/>
    <lineage>
        <taxon>Bacteria</taxon>
        <taxon>Pseudomonadati</taxon>
        <taxon>Pseudomonadota</taxon>
        <taxon>Gammaproteobacteria</taxon>
        <taxon>Oceanospirillales</taxon>
        <taxon>Halomonadaceae</taxon>
        <taxon>Halomonas</taxon>
    </lineage>
</organism>
<evidence type="ECO:0000313" key="1">
    <source>
        <dbReference type="EMBL" id="UYO73982.1"/>
    </source>
</evidence>
<keyword evidence="2" id="KW-1185">Reference proteome</keyword>
<dbReference type="RefSeq" id="WP_030072027.1">
    <property type="nucleotide sequence ID" value="NZ_CP096973.1"/>
</dbReference>
<gene>
    <name evidence="1" type="ORF">M0220_14035</name>
</gene>